<keyword evidence="3" id="KW-1185">Reference proteome</keyword>
<feature type="region of interest" description="Disordered" evidence="1">
    <location>
        <begin position="28"/>
        <end position="73"/>
    </location>
</feature>
<evidence type="ECO:0000313" key="3">
    <source>
        <dbReference type="Proteomes" id="UP000636661"/>
    </source>
</evidence>
<gene>
    <name evidence="2" type="ORF">GCM10010274_02440</name>
</gene>
<evidence type="ECO:0000313" key="2">
    <source>
        <dbReference type="EMBL" id="GGU19589.1"/>
    </source>
</evidence>
<dbReference type="Proteomes" id="UP000636661">
    <property type="component" value="Unassembled WGS sequence"/>
</dbReference>
<protein>
    <submittedName>
        <fullName evidence="2">Uncharacterized protein</fullName>
    </submittedName>
</protein>
<organism evidence="2 3">
    <name type="scientific">Streptomyces lavendofoliae</name>
    <dbReference type="NCBI Taxonomy" id="67314"/>
    <lineage>
        <taxon>Bacteria</taxon>
        <taxon>Bacillati</taxon>
        <taxon>Actinomycetota</taxon>
        <taxon>Actinomycetes</taxon>
        <taxon>Kitasatosporales</taxon>
        <taxon>Streptomycetaceae</taxon>
        <taxon>Streptomyces</taxon>
    </lineage>
</organism>
<proteinExistence type="predicted"/>
<evidence type="ECO:0000256" key="1">
    <source>
        <dbReference type="SAM" id="MobiDB-lite"/>
    </source>
</evidence>
<dbReference type="EMBL" id="BMTP01000001">
    <property type="protein sequence ID" value="GGU19589.1"/>
    <property type="molecule type" value="Genomic_DNA"/>
</dbReference>
<reference evidence="2" key="2">
    <citation type="submission" date="2020-09" db="EMBL/GenBank/DDBJ databases">
        <authorList>
            <person name="Sun Q."/>
            <person name="Ohkuma M."/>
        </authorList>
    </citation>
    <scope>NUCLEOTIDE SEQUENCE</scope>
    <source>
        <strain evidence="2">JCM 4391</strain>
    </source>
</reference>
<accession>A0A918HTA5</accession>
<name>A0A918HTA5_9ACTN</name>
<comment type="caution">
    <text evidence="2">The sequence shown here is derived from an EMBL/GenBank/DDBJ whole genome shotgun (WGS) entry which is preliminary data.</text>
</comment>
<reference evidence="2" key="1">
    <citation type="journal article" date="2014" name="Int. J. Syst. Evol. Microbiol.">
        <title>Complete genome sequence of Corynebacterium casei LMG S-19264T (=DSM 44701T), isolated from a smear-ripened cheese.</title>
        <authorList>
            <consortium name="US DOE Joint Genome Institute (JGI-PGF)"/>
            <person name="Walter F."/>
            <person name="Albersmeier A."/>
            <person name="Kalinowski J."/>
            <person name="Ruckert C."/>
        </authorList>
    </citation>
    <scope>NUCLEOTIDE SEQUENCE</scope>
    <source>
        <strain evidence="2">JCM 4391</strain>
    </source>
</reference>
<sequence length="73" mass="7130">MRHARGEGCGGEAARWAWGRAAGVGDVPHAAVPGGRGVRSGEGDGDGDTQLTGARAHGRTGARAERGAGPVAG</sequence>
<dbReference type="AlphaFoldDB" id="A0A918HTA5"/>